<dbReference type="GO" id="GO:0008276">
    <property type="term" value="F:protein methyltransferase activity"/>
    <property type="evidence" value="ECO:0007669"/>
    <property type="project" value="InterPro"/>
</dbReference>
<gene>
    <name evidence="7" type="ORF">ACPOL_5054</name>
</gene>
<dbReference type="Gene3D" id="3.40.50.150">
    <property type="entry name" value="Vaccinia Virus protein VP39"/>
    <property type="match status" value="1"/>
</dbReference>
<dbReference type="InterPro" id="IPR014777">
    <property type="entry name" value="4pyrrole_Mease_sub1"/>
</dbReference>
<dbReference type="GO" id="GO:0009236">
    <property type="term" value="P:cobalamin biosynthetic process"/>
    <property type="evidence" value="ECO:0007669"/>
    <property type="project" value="UniProtKB-UniPathway"/>
</dbReference>
<dbReference type="GO" id="GO:0032259">
    <property type="term" value="P:methylation"/>
    <property type="evidence" value="ECO:0007669"/>
    <property type="project" value="UniProtKB-KW"/>
</dbReference>
<dbReference type="NCBIfam" id="TIGR02467">
    <property type="entry name" value="CbiE"/>
    <property type="match status" value="1"/>
</dbReference>
<reference evidence="7 8" key="1">
    <citation type="journal article" date="2018" name="Front. Microbiol.">
        <title>Hydrolytic Capabilities as a Key to Environmental Success: Chitinolytic and Cellulolytic Acidobacteria From Acidic Sub-arctic Soils and Boreal Peatlands.</title>
        <authorList>
            <person name="Belova S.E."/>
            <person name="Ravin N.V."/>
            <person name="Pankratov T.A."/>
            <person name="Rakitin A.L."/>
            <person name="Ivanova A.A."/>
            <person name="Beletsky A.V."/>
            <person name="Mardanov A.V."/>
            <person name="Sinninghe Damste J.S."/>
            <person name="Dedysh S.N."/>
        </authorList>
    </citation>
    <scope>NUCLEOTIDE SEQUENCE [LARGE SCALE GENOMIC DNA]</scope>
    <source>
        <strain evidence="7 8">SBC82</strain>
    </source>
</reference>
<keyword evidence="3 7" id="KW-0489">Methyltransferase</keyword>
<dbReference type="OrthoDB" id="9780707at2"/>
<dbReference type="NCBIfam" id="TIGR02469">
    <property type="entry name" value="CbiT"/>
    <property type="match status" value="1"/>
</dbReference>
<dbReference type="SUPFAM" id="SSF53335">
    <property type="entry name" value="S-adenosyl-L-methionine-dependent methyltransferases"/>
    <property type="match status" value="1"/>
</dbReference>
<proteinExistence type="predicted"/>
<evidence type="ECO:0000256" key="2">
    <source>
        <dbReference type="ARBA" id="ARBA00022573"/>
    </source>
</evidence>
<feature type="domain" description="Tetrapyrrole methylase" evidence="6">
    <location>
        <begin position="8"/>
        <end position="191"/>
    </location>
</feature>
<evidence type="ECO:0000256" key="4">
    <source>
        <dbReference type="ARBA" id="ARBA00022679"/>
    </source>
</evidence>
<evidence type="ECO:0000256" key="1">
    <source>
        <dbReference type="ARBA" id="ARBA00004953"/>
    </source>
</evidence>
<evidence type="ECO:0000313" key="7">
    <source>
        <dbReference type="EMBL" id="AXC14312.1"/>
    </source>
</evidence>
<keyword evidence="2" id="KW-0169">Cobalamin biosynthesis</keyword>
<dbReference type="UniPathway" id="UPA00148"/>
<dbReference type="InterPro" id="IPR035996">
    <property type="entry name" value="4pyrrol_Methylase_sf"/>
</dbReference>
<dbReference type="InterPro" id="IPR014008">
    <property type="entry name" value="Cbl_synth_MTase_CbiT"/>
</dbReference>
<keyword evidence="4 7" id="KW-0808">Transferase</keyword>
<dbReference type="InterPro" id="IPR029063">
    <property type="entry name" value="SAM-dependent_MTases_sf"/>
</dbReference>
<dbReference type="EMBL" id="CP030840">
    <property type="protein sequence ID" value="AXC14312.1"/>
    <property type="molecule type" value="Genomic_DNA"/>
</dbReference>
<dbReference type="Pfam" id="PF00590">
    <property type="entry name" value="TP_methylase"/>
    <property type="match status" value="1"/>
</dbReference>
<dbReference type="RefSeq" id="WP_114209119.1">
    <property type="nucleotide sequence ID" value="NZ_CP030840.1"/>
</dbReference>
<evidence type="ECO:0000256" key="5">
    <source>
        <dbReference type="ARBA" id="ARBA00022691"/>
    </source>
</evidence>
<sequence>MSTLEPWLAVIGVGEDGWSGLSAKARDLIQSADLLYGGKRHLDLIPGGEGSAERVAWPSPMGPAVDQILNQHRGRRSVAVLASGDPMLFGVGVSLTRKLSPPEFWVIPHISSFSLACARLGWPVADTVLISLVNRPPEQLLRYLCKDQRLVLFSEDGATPSVVAKLLTQSGYGESAFHVFEHLGGPSERQISKQAATWTVKQCAQLNLIAVQCIPDASTRPLSIAPGLPDNVFQSDGQLTKREVRAITLASLSPLPRQVLWDVGAGTGTIAIEWMRVHPSSRAIAFETRSDRAAQIRVNAKLLGTPGLQVIEGTAPSAFADIEPPDAIFIGGGASTPGLFEACWGVLRTGGRLVVNAVTIQTEVKIADWHTLYGGNLVRIAISRSVPVGRAFGWRPMMPITQWSVTKE</sequence>
<dbReference type="AlphaFoldDB" id="A0A2Z5G558"/>
<protein>
    <submittedName>
        <fullName evidence="7">Cobalt-precorrin-6y C5-methyltransferase</fullName>
    </submittedName>
</protein>
<name>A0A2Z5G558_9BACT</name>
<dbReference type="InterPro" id="IPR000878">
    <property type="entry name" value="4pyrrol_Mease"/>
</dbReference>
<dbReference type="CDD" id="cd11644">
    <property type="entry name" value="Precorrin-6Y-MT"/>
    <property type="match status" value="1"/>
</dbReference>
<dbReference type="SUPFAM" id="SSF53790">
    <property type="entry name" value="Tetrapyrrole methylase"/>
    <property type="match status" value="1"/>
</dbReference>
<dbReference type="PANTHER" id="PTHR43182">
    <property type="entry name" value="COBALT-PRECORRIN-6B C(15)-METHYLTRANSFERASE (DECARBOXYLATING)"/>
    <property type="match status" value="1"/>
</dbReference>
<evidence type="ECO:0000313" key="8">
    <source>
        <dbReference type="Proteomes" id="UP000253606"/>
    </source>
</evidence>
<dbReference type="Proteomes" id="UP000253606">
    <property type="component" value="Chromosome"/>
</dbReference>
<dbReference type="Gene3D" id="3.40.1010.10">
    <property type="entry name" value="Cobalt-precorrin-4 Transmethylase, Domain 1"/>
    <property type="match status" value="1"/>
</dbReference>
<keyword evidence="5" id="KW-0949">S-adenosyl-L-methionine</keyword>
<comment type="pathway">
    <text evidence="1">Cofactor biosynthesis; adenosylcobalamin biosynthesis.</text>
</comment>
<evidence type="ECO:0000256" key="3">
    <source>
        <dbReference type="ARBA" id="ARBA00022603"/>
    </source>
</evidence>
<dbReference type="InterPro" id="IPR050714">
    <property type="entry name" value="Cobalamin_biosynth_MTase"/>
</dbReference>
<dbReference type="PANTHER" id="PTHR43182:SF1">
    <property type="entry name" value="COBALT-PRECORRIN-7 C(5)-METHYLTRANSFERASE"/>
    <property type="match status" value="1"/>
</dbReference>
<dbReference type="KEGG" id="abas:ACPOL_5054"/>
<organism evidence="7 8">
    <name type="scientific">Acidisarcina polymorpha</name>
    <dbReference type="NCBI Taxonomy" id="2211140"/>
    <lineage>
        <taxon>Bacteria</taxon>
        <taxon>Pseudomonadati</taxon>
        <taxon>Acidobacteriota</taxon>
        <taxon>Terriglobia</taxon>
        <taxon>Terriglobales</taxon>
        <taxon>Acidobacteriaceae</taxon>
        <taxon>Acidisarcina</taxon>
    </lineage>
</organism>
<evidence type="ECO:0000259" key="6">
    <source>
        <dbReference type="Pfam" id="PF00590"/>
    </source>
</evidence>
<dbReference type="InterPro" id="IPR006365">
    <property type="entry name" value="Cbl_synth_CobL"/>
</dbReference>
<dbReference type="InterPro" id="IPR012818">
    <property type="entry name" value="CbiE"/>
</dbReference>
<accession>A0A2Z5G558</accession>
<dbReference type="PIRSF" id="PIRSF036428">
    <property type="entry name" value="CobL"/>
    <property type="match status" value="1"/>
</dbReference>
<dbReference type="CDD" id="cd02440">
    <property type="entry name" value="AdoMet_MTases"/>
    <property type="match status" value="1"/>
</dbReference>
<keyword evidence="8" id="KW-1185">Reference proteome</keyword>
<dbReference type="Pfam" id="PF01135">
    <property type="entry name" value="PCMT"/>
    <property type="match status" value="1"/>
</dbReference>